<dbReference type="PANTHER" id="PTHR42951">
    <property type="entry name" value="METALLO-BETA-LACTAMASE DOMAIN-CONTAINING"/>
    <property type="match status" value="1"/>
</dbReference>
<comment type="catalytic activity">
    <reaction evidence="1">
        <text>3',5'-cyclic CMP + H2O = CMP + H(+)</text>
        <dbReference type="Rhea" id="RHEA:72675"/>
        <dbReference type="ChEBI" id="CHEBI:15377"/>
        <dbReference type="ChEBI" id="CHEBI:15378"/>
        <dbReference type="ChEBI" id="CHEBI:58003"/>
        <dbReference type="ChEBI" id="CHEBI:60377"/>
    </reaction>
    <physiologicalReaction direction="left-to-right" evidence="1">
        <dbReference type="Rhea" id="RHEA:72676"/>
    </physiologicalReaction>
</comment>
<evidence type="ECO:0000256" key="2">
    <source>
        <dbReference type="ARBA" id="ARBA00034301"/>
    </source>
</evidence>
<dbReference type="AlphaFoldDB" id="A0A841U660"/>
<feature type="domain" description="Metallo-beta-lactamase" evidence="4">
    <location>
        <begin position="16"/>
        <end position="226"/>
    </location>
</feature>
<dbReference type="InterPro" id="IPR050855">
    <property type="entry name" value="NDM-1-like"/>
</dbReference>
<evidence type="ECO:0000313" key="5">
    <source>
        <dbReference type="EMBL" id="MBB6693763.1"/>
    </source>
</evidence>
<gene>
    <name evidence="5" type="ORF">H7B90_20405</name>
</gene>
<dbReference type="RefSeq" id="WP_185137742.1">
    <property type="nucleotide sequence ID" value="NZ_BORM01000033.1"/>
</dbReference>
<proteinExistence type="predicted"/>
<dbReference type="Proteomes" id="UP000553776">
    <property type="component" value="Unassembled WGS sequence"/>
</dbReference>
<dbReference type="InterPro" id="IPR001279">
    <property type="entry name" value="Metallo-B-lactamas"/>
</dbReference>
<sequence>MERVLPDDVDYLRTLIANVVLIGEPSSREWVLVDAGVATFADTIMDFAKERHGSAPPRAIVLTHGHFDHVGSLRELLEAWPNVPVYAHEAELPYLTGRADYPEADPEVGGGLMARLSLLYPHKGIDLGDRVRALPEDGTVPGLPGWRWIHAPGHTKGQVALFREADRTLVAGDAFITVKQESAFAVLTQEKEIHGPPAYFTFDWDGARESVRRLAALEPQAAATGHGVPMGGDELRRGLGRLAEQFDRLAIPDNVLAKAKTRP</sequence>
<evidence type="ECO:0000259" key="4">
    <source>
        <dbReference type="SMART" id="SM00849"/>
    </source>
</evidence>
<reference evidence="5 6" key="1">
    <citation type="submission" date="2020-08" db="EMBL/GenBank/DDBJ databases">
        <title>Cohnella phylogeny.</title>
        <authorList>
            <person name="Dunlap C."/>
        </authorList>
    </citation>
    <scope>NUCLEOTIDE SEQUENCE [LARGE SCALE GENOMIC DNA]</scope>
    <source>
        <strain evidence="5 6">DSM 25239</strain>
    </source>
</reference>
<dbReference type="CDD" id="cd07721">
    <property type="entry name" value="yflN-like_MBL-fold"/>
    <property type="match status" value="1"/>
</dbReference>
<organism evidence="5 6">
    <name type="scientific">Cohnella xylanilytica</name>
    <dbReference type="NCBI Taxonomy" id="557555"/>
    <lineage>
        <taxon>Bacteria</taxon>
        <taxon>Bacillati</taxon>
        <taxon>Bacillota</taxon>
        <taxon>Bacilli</taxon>
        <taxon>Bacillales</taxon>
        <taxon>Paenibacillaceae</taxon>
        <taxon>Cohnella</taxon>
    </lineage>
</organism>
<keyword evidence="6" id="KW-1185">Reference proteome</keyword>
<keyword evidence="5" id="KW-0378">Hydrolase</keyword>
<comment type="caution">
    <text evidence="5">The sequence shown here is derived from an EMBL/GenBank/DDBJ whole genome shotgun (WGS) entry which is preliminary data.</text>
</comment>
<evidence type="ECO:0000313" key="6">
    <source>
        <dbReference type="Proteomes" id="UP000553776"/>
    </source>
</evidence>
<name>A0A841U660_9BACL</name>
<comment type="catalytic activity">
    <reaction evidence="3">
        <text>3',5'-cyclic UMP + H2O = UMP + H(+)</text>
        <dbReference type="Rhea" id="RHEA:70575"/>
        <dbReference type="ChEBI" id="CHEBI:15377"/>
        <dbReference type="ChEBI" id="CHEBI:15378"/>
        <dbReference type="ChEBI" id="CHEBI:57865"/>
        <dbReference type="ChEBI" id="CHEBI:184387"/>
    </reaction>
    <physiologicalReaction direction="left-to-right" evidence="3">
        <dbReference type="Rhea" id="RHEA:70576"/>
    </physiologicalReaction>
</comment>
<dbReference type="InterPro" id="IPR036866">
    <property type="entry name" value="RibonucZ/Hydroxyglut_hydro"/>
</dbReference>
<dbReference type="SUPFAM" id="SSF56281">
    <property type="entry name" value="Metallo-hydrolase/oxidoreductase"/>
    <property type="match status" value="1"/>
</dbReference>
<dbReference type="SMART" id="SM00849">
    <property type="entry name" value="Lactamase_B"/>
    <property type="match status" value="1"/>
</dbReference>
<evidence type="ECO:0000256" key="1">
    <source>
        <dbReference type="ARBA" id="ARBA00034221"/>
    </source>
</evidence>
<dbReference type="EMBL" id="JACJVR010000079">
    <property type="protein sequence ID" value="MBB6693763.1"/>
    <property type="molecule type" value="Genomic_DNA"/>
</dbReference>
<accession>A0A841U660</accession>
<comment type="function">
    <text evidence="2">Counteracts the endogenous Pycsar antiviral defense system. Phosphodiesterase that enables metal-dependent hydrolysis of host cyclic nucleotide Pycsar defense signals such as cCMP and cUMP.</text>
</comment>
<protein>
    <submittedName>
        <fullName evidence="5">MBL fold metallo-hydrolase</fullName>
    </submittedName>
</protein>
<dbReference type="PANTHER" id="PTHR42951:SF17">
    <property type="entry name" value="METALLO-BETA-LACTAMASE DOMAIN-CONTAINING PROTEIN"/>
    <property type="match status" value="1"/>
</dbReference>
<evidence type="ECO:0000256" key="3">
    <source>
        <dbReference type="ARBA" id="ARBA00048505"/>
    </source>
</evidence>
<dbReference type="GO" id="GO:0016787">
    <property type="term" value="F:hydrolase activity"/>
    <property type="evidence" value="ECO:0007669"/>
    <property type="project" value="UniProtKB-KW"/>
</dbReference>
<dbReference type="Pfam" id="PF00753">
    <property type="entry name" value="Lactamase_B"/>
    <property type="match status" value="1"/>
</dbReference>
<dbReference type="Gene3D" id="3.60.15.10">
    <property type="entry name" value="Ribonuclease Z/Hydroxyacylglutathione hydrolase-like"/>
    <property type="match status" value="1"/>
</dbReference>